<name>A0A8J5ZZS1_GALPY</name>
<evidence type="ECO:0000313" key="2">
    <source>
        <dbReference type="Proteomes" id="UP000700334"/>
    </source>
</evidence>
<reference evidence="1" key="1">
    <citation type="journal article" date="2021" name="Evol. Appl.">
        <title>The genome of the Pyrenean desman and the effects of bottlenecks and inbreeding on the genomic landscape of an endangered species.</title>
        <authorList>
            <person name="Escoda L."/>
            <person name="Castresana J."/>
        </authorList>
    </citation>
    <scope>NUCLEOTIDE SEQUENCE</scope>
    <source>
        <strain evidence="1">IBE-C5619</strain>
    </source>
</reference>
<organism evidence="1 2">
    <name type="scientific">Galemys pyrenaicus</name>
    <name type="common">Iberian desman</name>
    <name type="synonym">Pyrenean desman</name>
    <dbReference type="NCBI Taxonomy" id="202257"/>
    <lineage>
        <taxon>Eukaryota</taxon>
        <taxon>Metazoa</taxon>
        <taxon>Chordata</taxon>
        <taxon>Craniata</taxon>
        <taxon>Vertebrata</taxon>
        <taxon>Euteleostomi</taxon>
        <taxon>Mammalia</taxon>
        <taxon>Eutheria</taxon>
        <taxon>Laurasiatheria</taxon>
        <taxon>Eulipotyphla</taxon>
        <taxon>Talpidae</taxon>
        <taxon>Galemys</taxon>
    </lineage>
</organism>
<dbReference type="Proteomes" id="UP000700334">
    <property type="component" value="Unassembled WGS sequence"/>
</dbReference>
<keyword evidence="2" id="KW-1185">Reference proteome</keyword>
<sequence>MKETISEKYGKLGEVFIHKDKGFGFIHLKTQTLVELDNMPLCGKQLHIYFLCRSVSFKIGNPPEYVSNNFLKEEAFSEFGGEGQSLWMLYEGSQKKALLNSQGNHLLGHANEAGCDETSENGRAKYWYPPPQTCHYARWSLGIDSSNNRMLWYTLLHSIMQLLELNLVQRNITDTFKIAILLISQKP</sequence>
<dbReference type="EMBL" id="JAGFMF010011865">
    <property type="protein sequence ID" value="KAG8510691.1"/>
    <property type="molecule type" value="Genomic_DNA"/>
</dbReference>
<comment type="caution">
    <text evidence="1">The sequence shown here is derived from an EMBL/GenBank/DDBJ whole genome shotgun (WGS) entry which is preliminary data.</text>
</comment>
<proteinExistence type="predicted"/>
<dbReference type="InterPro" id="IPR035979">
    <property type="entry name" value="RBD_domain_sf"/>
</dbReference>
<dbReference type="GO" id="GO:0003676">
    <property type="term" value="F:nucleic acid binding"/>
    <property type="evidence" value="ECO:0007669"/>
    <property type="project" value="InterPro"/>
</dbReference>
<accession>A0A8J5ZZS1</accession>
<evidence type="ECO:0000313" key="1">
    <source>
        <dbReference type="EMBL" id="KAG8510691.1"/>
    </source>
</evidence>
<dbReference type="AlphaFoldDB" id="A0A8J5ZZS1"/>
<gene>
    <name evidence="1" type="ORF">J0S82_007672</name>
</gene>
<dbReference type="OrthoDB" id="10620803at2759"/>
<protein>
    <submittedName>
        <fullName evidence="1">Non-POU domain-containing octamer-binding protein</fullName>
    </submittedName>
</protein>
<dbReference type="SUPFAM" id="SSF54928">
    <property type="entry name" value="RNA-binding domain, RBD"/>
    <property type="match status" value="1"/>
</dbReference>